<sequence>MKVKSLAPDRKGDVEERKESLRRELKTYIWIAACIAIVCLTMGLAVPDDRIQGIAMVIFNRGLVSRATTMTCACFAASILMYFWASRQRNYRDTLHVLRLSLTLSSFSLVSMVIVSISKTTIMLAESPWLRTIYIASGCGCVFYVFNLISLIRKLEKQQE</sequence>
<feature type="transmembrane region" description="Helical" evidence="1">
    <location>
        <begin position="97"/>
        <end position="117"/>
    </location>
</feature>
<feature type="transmembrane region" description="Helical" evidence="1">
    <location>
        <begin position="27"/>
        <end position="47"/>
    </location>
</feature>
<evidence type="ECO:0000256" key="1">
    <source>
        <dbReference type="SAM" id="Phobius"/>
    </source>
</evidence>
<name>A0AAP0S2J8_LIQFO</name>
<keyword evidence="3" id="KW-1185">Reference proteome</keyword>
<organism evidence="2 3">
    <name type="scientific">Liquidambar formosana</name>
    <name type="common">Formosan gum</name>
    <dbReference type="NCBI Taxonomy" id="63359"/>
    <lineage>
        <taxon>Eukaryota</taxon>
        <taxon>Viridiplantae</taxon>
        <taxon>Streptophyta</taxon>
        <taxon>Embryophyta</taxon>
        <taxon>Tracheophyta</taxon>
        <taxon>Spermatophyta</taxon>
        <taxon>Magnoliopsida</taxon>
        <taxon>eudicotyledons</taxon>
        <taxon>Gunneridae</taxon>
        <taxon>Pentapetalae</taxon>
        <taxon>Saxifragales</taxon>
        <taxon>Altingiaceae</taxon>
        <taxon>Liquidambar</taxon>
    </lineage>
</organism>
<evidence type="ECO:0000313" key="3">
    <source>
        <dbReference type="Proteomes" id="UP001415857"/>
    </source>
</evidence>
<comment type="caution">
    <text evidence="2">The sequence shown here is derived from an EMBL/GenBank/DDBJ whole genome shotgun (WGS) entry which is preliminary data.</text>
</comment>
<keyword evidence="1" id="KW-0472">Membrane</keyword>
<protein>
    <submittedName>
        <fullName evidence="2">Uncharacterized protein</fullName>
    </submittedName>
</protein>
<feature type="transmembrane region" description="Helical" evidence="1">
    <location>
        <begin position="67"/>
        <end position="85"/>
    </location>
</feature>
<accession>A0AAP0S2J8</accession>
<dbReference type="Proteomes" id="UP001415857">
    <property type="component" value="Unassembled WGS sequence"/>
</dbReference>
<gene>
    <name evidence="2" type="ORF">L1049_017042</name>
</gene>
<proteinExistence type="predicted"/>
<dbReference type="EMBL" id="JBBPBK010000003">
    <property type="protein sequence ID" value="KAK9288583.1"/>
    <property type="molecule type" value="Genomic_DNA"/>
</dbReference>
<keyword evidence="1" id="KW-0812">Transmembrane</keyword>
<dbReference type="AlphaFoldDB" id="A0AAP0S2J8"/>
<evidence type="ECO:0000313" key="2">
    <source>
        <dbReference type="EMBL" id="KAK9288583.1"/>
    </source>
</evidence>
<feature type="transmembrane region" description="Helical" evidence="1">
    <location>
        <begin position="129"/>
        <end position="152"/>
    </location>
</feature>
<keyword evidence="1" id="KW-1133">Transmembrane helix</keyword>
<reference evidence="2 3" key="1">
    <citation type="journal article" date="2024" name="Plant J.">
        <title>Genome sequences and population genomics reveal climatic adaptation and genomic divergence between two closely related sweetgum species.</title>
        <authorList>
            <person name="Xu W.Q."/>
            <person name="Ren C.Q."/>
            <person name="Zhang X.Y."/>
            <person name="Comes H.P."/>
            <person name="Liu X.H."/>
            <person name="Li Y.G."/>
            <person name="Kettle C.J."/>
            <person name="Jalonen R."/>
            <person name="Gaisberger H."/>
            <person name="Ma Y.Z."/>
            <person name="Qiu Y.X."/>
        </authorList>
    </citation>
    <scope>NUCLEOTIDE SEQUENCE [LARGE SCALE GENOMIC DNA]</scope>
    <source>
        <strain evidence="2">Hangzhou</strain>
    </source>
</reference>